<evidence type="ECO:0000256" key="19">
    <source>
        <dbReference type="ARBA" id="ARBA00049035"/>
    </source>
</evidence>
<evidence type="ECO:0000256" key="14">
    <source>
        <dbReference type="ARBA" id="ARBA00030048"/>
    </source>
</evidence>
<dbReference type="Pfam" id="PF02875">
    <property type="entry name" value="Mur_ligase_C"/>
    <property type="match status" value="1"/>
</dbReference>
<evidence type="ECO:0000256" key="1">
    <source>
        <dbReference type="ARBA" id="ARBA00002714"/>
    </source>
</evidence>
<keyword evidence="25" id="KW-1185">Reference proteome</keyword>
<dbReference type="GO" id="GO:0008841">
    <property type="term" value="F:dihydrofolate synthase activity"/>
    <property type="evidence" value="ECO:0007669"/>
    <property type="project" value="UniProtKB-EC"/>
</dbReference>
<dbReference type="RefSeq" id="WP_237344894.1">
    <property type="nucleotide sequence ID" value="NZ_JABWGX010000006.1"/>
</dbReference>
<dbReference type="SUPFAM" id="SSF53623">
    <property type="entry name" value="MurD-like peptide ligases, catalytic domain"/>
    <property type="match status" value="1"/>
</dbReference>
<evidence type="ECO:0000313" key="24">
    <source>
        <dbReference type="EMBL" id="MDQ0503787.1"/>
    </source>
</evidence>
<dbReference type="NCBIfam" id="TIGR01499">
    <property type="entry name" value="folC"/>
    <property type="match status" value="1"/>
</dbReference>
<comment type="catalytic activity">
    <reaction evidence="18">
        <text>10-formyltetrahydrofolyl-(gamma-L-Glu)(n) + L-glutamate + ATP = 10-formyltetrahydrofolyl-(gamma-L-Glu)(n+1) + ADP + phosphate + H(+)</text>
        <dbReference type="Rhea" id="RHEA:51904"/>
        <dbReference type="Rhea" id="RHEA-COMP:13088"/>
        <dbReference type="Rhea" id="RHEA-COMP:14300"/>
        <dbReference type="ChEBI" id="CHEBI:15378"/>
        <dbReference type="ChEBI" id="CHEBI:29985"/>
        <dbReference type="ChEBI" id="CHEBI:30616"/>
        <dbReference type="ChEBI" id="CHEBI:43474"/>
        <dbReference type="ChEBI" id="CHEBI:134413"/>
        <dbReference type="ChEBI" id="CHEBI:456216"/>
        <dbReference type="EC" id="6.3.2.17"/>
    </reaction>
</comment>
<evidence type="ECO:0000256" key="6">
    <source>
        <dbReference type="ARBA" id="ARBA00013025"/>
    </source>
</evidence>
<evidence type="ECO:0000256" key="10">
    <source>
        <dbReference type="ARBA" id="ARBA00022741"/>
    </source>
</evidence>
<keyword evidence="10 21" id="KW-0547">Nucleotide-binding</keyword>
<dbReference type="InterPro" id="IPR004101">
    <property type="entry name" value="Mur_ligase_C"/>
</dbReference>
<evidence type="ECO:0000256" key="16">
    <source>
        <dbReference type="ARBA" id="ARBA00032510"/>
    </source>
</evidence>
<evidence type="ECO:0000256" key="5">
    <source>
        <dbReference type="ARBA" id="ARBA00013023"/>
    </source>
</evidence>
<dbReference type="EC" id="6.3.2.12" evidence="5"/>
<sequence length="442" mass="46133">MALPQLKSEPVEILARLSALHPKKIDLSLARMERLMAALGHPERRLPPVVHVAGTNGKGSTIAFMRAMLEASGRLVHVYTSPHLVRFNERIRLGAPGRGELVSDTLLADALDRVEAANDGAPITFFEITTAAAFVLFSEHPADVLLLEVGLGGRLDATNVVPSPRTSVITPVSIDHVDFLGATVAAIAAEKAGIIKPRVPVVVGEQQAEALAVIERTAGRLLAPLFVRGEHWHVHEEAGRLVYSDDDGLVDLPRPRLVGPHQIDNAGLAVAALRSLRLSGPAQEEGILAAEWPARLQRLATGALVARAPGGAEVWLDGGHNAAGGAALAHALCGLEERYSRPLVMIVGMLGTKDVSGFLAPFAGLVREAIAVPVPDNPAGLRPEEVVAAAGALGISARVAPDVASAIDGLAAMPMVPPARVLICGSLYLAGSVLEANGTPVT</sequence>
<evidence type="ECO:0000256" key="17">
    <source>
        <dbReference type="ARBA" id="ARBA00047493"/>
    </source>
</evidence>
<evidence type="ECO:0000256" key="7">
    <source>
        <dbReference type="ARBA" id="ARBA00019357"/>
    </source>
</evidence>
<comment type="caution">
    <text evidence="24">The sequence shown here is derived from an EMBL/GenBank/DDBJ whole genome shotgun (WGS) entry which is preliminary data.</text>
</comment>
<organism evidence="24 25">
    <name type="scientific">Xanthobacter agilis</name>
    <dbReference type="NCBI Taxonomy" id="47492"/>
    <lineage>
        <taxon>Bacteria</taxon>
        <taxon>Pseudomonadati</taxon>
        <taxon>Pseudomonadota</taxon>
        <taxon>Alphaproteobacteria</taxon>
        <taxon>Hyphomicrobiales</taxon>
        <taxon>Xanthobacteraceae</taxon>
        <taxon>Xanthobacter</taxon>
    </lineage>
</organism>
<evidence type="ECO:0000256" key="2">
    <source>
        <dbReference type="ARBA" id="ARBA00004799"/>
    </source>
</evidence>
<evidence type="ECO:0000256" key="21">
    <source>
        <dbReference type="PIRNR" id="PIRNR001563"/>
    </source>
</evidence>
<dbReference type="GO" id="GO:0004326">
    <property type="term" value="F:tetrahydrofolylpolyglutamate synthase activity"/>
    <property type="evidence" value="ECO:0007669"/>
    <property type="project" value="UniProtKB-EC"/>
</dbReference>
<dbReference type="InterPro" id="IPR001645">
    <property type="entry name" value="Folylpolyglutamate_synth"/>
</dbReference>
<keyword evidence="9" id="KW-0479">Metal-binding</keyword>
<evidence type="ECO:0000256" key="11">
    <source>
        <dbReference type="ARBA" id="ARBA00022840"/>
    </source>
</evidence>
<dbReference type="PROSITE" id="PS01012">
    <property type="entry name" value="FOLYLPOLYGLU_SYNT_2"/>
    <property type="match status" value="1"/>
</dbReference>
<dbReference type="PIRSF" id="PIRSF001563">
    <property type="entry name" value="Folylpolyglu_synth"/>
    <property type="match status" value="1"/>
</dbReference>
<feature type="domain" description="Mur ligase C-terminal" evidence="22">
    <location>
        <begin position="307"/>
        <end position="426"/>
    </location>
</feature>
<protein>
    <recommendedName>
        <fullName evidence="7">Dihydrofolate synthase/folylpolyglutamate synthase</fullName>
        <ecNumber evidence="5">6.3.2.12</ecNumber>
        <ecNumber evidence="6">6.3.2.17</ecNumber>
    </recommendedName>
    <alternativeName>
        <fullName evidence="16">Folylpoly-gamma-glutamate synthetase-dihydrofolate synthetase</fullName>
    </alternativeName>
    <alternativeName>
        <fullName evidence="14">Folylpolyglutamate synthetase</fullName>
    </alternativeName>
    <alternativeName>
        <fullName evidence="15">Tetrahydrofolylpolyglutamate synthase</fullName>
    </alternativeName>
</protein>
<evidence type="ECO:0000256" key="12">
    <source>
        <dbReference type="ARBA" id="ARBA00022842"/>
    </source>
</evidence>
<dbReference type="Proteomes" id="UP001241747">
    <property type="component" value="Unassembled WGS sequence"/>
</dbReference>
<comment type="catalytic activity">
    <reaction evidence="17">
        <text>(6S)-5,6,7,8-tetrahydrofolyl-(gamma-L-Glu)(n) + L-glutamate + ATP = (6S)-5,6,7,8-tetrahydrofolyl-(gamma-L-Glu)(n+1) + ADP + phosphate + H(+)</text>
        <dbReference type="Rhea" id="RHEA:10580"/>
        <dbReference type="Rhea" id="RHEA-COMP:14738"/>
        <dbReference type="Rhea" id="RHEA-COMP:14740"/>
        <dbReference type="ChEBI" id="CHEBI:15378"/>
        <dbReference type="ChEBI" id="CHEBI:29985"/>
        <dbReference type="ChEBI" id="CHEBI:30616"/>
        <dbReference type="ChEBI" id="CHEBI:43474"/>
        <dbReference type="ChEBI" id="CHEBI:141005"/>
        <dbReference type="ChEBI" id="CHEBI:456216"/>
        <dbReference type="EC" id="6.3.2.17"/>
    </reaction>
</comment>
<comment type="pathway">
    <text evidence="2">Cofactor biosynthesis; tetrahydrofolate biosynthesis; 7,8-dihydrofolate from 2-amino-4-hydroxy-6-hydroxymethyl-7,8-dihydropteridine diphosphate and 4-aminobenzoate: step 2/2.</text>
</comment>
<comment type="similarity">
    <text evidence="4 21">Belongs to the folylpolyglutamate synthase family.</text>
</comment>
<dbReference type="EC" id="6.3.2.17" evidence="6"/>
<dbReference type="Gene3D" id="3.40.1190.10">
    <property type="entry name" value="Mur-like, catalytic domain"/>
    <property type="match status" value="1"/>
</dbReference>
<dbReference type="SUPFAM" id="SSF53244">
    <property type="entry name" value="MurD-like peptide ligases, peptide-binding domain"/>
    <property type="match status" value="1"/>
</dbReference>
<dbReference type="Gene3D" id="3.90.190.20">
    <property type="entry name" value="Mur ligase, C-terminal domain"/>
    <property type="match status" value="1"/>
</dbReference>
<dbReference type="InterPro" id="IPR013221">
    <property type="entry name" value="Mur_ligase_cen"/>
</dbReference>
<feature type="domain" description="Mur ligase central" evidence="23">
    <location>
        <begin position="52"/>
        <end position="199"/>
    </location>
</feature>
<evidence type="ECO:0000313" key="25">
    <source>
        <dbReference type="Proteomes" id="UP001241747"/>
    </source>
</evidence>
<evidence type="ECO:0000256" key="3">
    <source>
        <dbReference type="ARBA" id="ARBA00005150"/>
    </source>
</evidence>
<dbReference type="PANTHER" id="PTHR11136:SF0">
    <property type="entry name" value="DIHYDROFOLATE SYNTHETASE-RELATED"/>
    <property type="match status" value="1"/>
</dbReference>
<evidence type="ECO:0000256" key="9">
    <source>
        <dbReference type="ARBA" id="ARBA00022723"/>
    </source>
</evidence>
<accession>A0ABU0L9G1</accession>
<keyword evidence="12" id="KW-0460">Magnesium</keyword>
<evidence type="ECO:0000256" key="13">
    <source>
        <dbReference type="ARBA" id="ARBA00022909"/>
    </source>
</evidence>
<keyword evidence="13" id="KW-0289">Folate biosynthesis</keyword>
<evidence type="ECO:0000256" key="20">
    <source>
        <dbReference type="ARBA" id="ARBA00049161"/>
    </source>
</evidence>
<dbReference type="InterPro" id="IPR036615">
    <property type="entry name" value="Mur_ligase_C_dom_sf"/>
</dbReference>
<keyword evidence="11 21" id="KW-0067">ATP-binding</keyword>
<dbReference type="Pfam" id="PF08245">
    <property type="entry name" value="Mur_ligase_M"/>
    <property type="match status" value="1"/>
</dbReference>
<evidence type="ECO:0000256" key="8">
    <source>
        <dbReference type="ARBA" id="ARBA00022598"/>
    </source>
</evidence>
<evidence type="ECO:0000256" key="4">
    <source>
        <dbReference type="ARBA" id="ARBA00008276"/>
    </source>
</evidence>
<dbReference type="InterPro" id="IPR036565">
    <property type="entry name" value="Mur-like_cat_sf"/>
</dbReference>
<dbReference type="PANTHER" id="PTHR11136">
    <property type="entry name" value="FOLYLPOLYGLUTAMATE SYNTHASE-RELATED"/>
    <property type="match status" value="1"/>
</dbReference>
<evidence type="ECO:0000256" key="18">
    <source>
        <dbReference type="ARBA" id="ARBA00047808"/>
    </source>
</evidence>
<comment type="pathway">
    <text evidence="3">Cofactor biosynthesis; tetrahydrofolylpolyglutamate biosynthesis.</text>
</comment>
<proteinExistence type="inferred from homology"/>
<dbReference type="InterPro" id="IPR018109">
    <property type="entry name" value="Folylpolyglutamate_synth_CS"/>
</dbReference>
<evidence type="ECO:0000259" key="22">
    <source>
        <dbReference type="Pfam" id="PF02875"/>
    </source>
</evidence>
<dbReference type="EMBL" id="JAUSVY010000001">
    <property type="protein sequence ID" value="MDQ0503787.1"/>
    <property type="molecule type" value="Genomic_DNA"/>
</dbReference>
<keyword evidence="8 21" id="KW-0436">Ligase</keyword>
<evidence type="ECO:0000259" key="23">
    <source>
        <dbReference type="Pfam" id="PF08245"/>
    </source>
</evidence>
<gene>
    <name evidence="24" type="ORF">QOZ94_000557</name>
</gene>
<evidence type="ECO:0000256" key="15">
    <source>
        <dbReference type="ARBA" id="ARBA00030592"/>
    </source>
</evidence>
<comment type="function">
    <text evidence="1">Functions in two distinct reactions of the de novo folate biosynthetic pathway. Catalyzes the addition of a glutamate residue to dihydropteroate (7,8-dihydropteroate or H2Pte) to form dihydrofolate (7,8-dihydrofolate monoglutamate or H2Pte-Glu). Also catalyzes successive additions of L-glutamate to tetrahydrofolate or 10-formyltetrahydrofolate or 5,10-methylenetetrahydrofolate, leading to folylpolyglutamate derivatives.</text>
</comment>
<name>A0ABU0L9G1_XANAG</name>
<comment type="catalytic activity">
    <reaction evidence="19">
        <text>(6R)-5,10-methylenetetrahydrofolyl-(gamma-L-Glu)(n) + L-glutamate + ATP = (6R)-5,10-methylenetetrahydrofolyl-(gamma-L-Glu)(n+1) + ADP + phosphate + H(+)</text>
        <dbReference type="Rhea" id="RHEA:51912"/>
        <dbReference type="Rhea" id="RHEA-COMP:13257"/>
        <dbReference type="Rhea" id="RHEA-COMP:13258"/>
        <dbReference type="ChEBI" id="CHEBI:15378"/>
        <dbReference type="ChEBI" id="CHEBI:29985"/>
        <dbReference type="ChEBI" id="CHEBI:30616"/>
        <dbReference type="ChEBI" id="CHEBI:43474"/>
        <dbReference type="ChEBI" id="CHEBI:136572"/>
        <dbReference type="ChEBI" id="CHEBI:456216"/>
        <dbReference type="EC" id="6.3.2.17"/>
    </reaction>
</comment>
<reference evidence="24 25" key="1">
    <citation type="submission" date="2023-07" db="EMBL/GenBank/DDBJ databases">
        <title>Genomic Encyclopedia of Type Strains, Phase IV (KMG-IV): sequencing the most valuable type-strain genomes for metagenomic binning, comparative biology and taxonomic classification.</title>
        <authorList>
            <person name="Goeker M."/>
        </authorList>
    </citation>
    <scope>NUCLEOTIDE SEQUENCE [LARGE SCALE GENOMIC DNA]</scope>
    <source>
        <strain evidence="24 25">DSM 3770</strain>
    </source>
</reference>
<comment type="catalytic activity">
    <reaction evidence="20">
        <text>7,8-dihydropteroate + L-glutamate + ATP = 7,8-dihydrofolate + ADP + phosphate + H(+)</text>
        <dbReference type="Rhea" id="RHEA:23584"/>
        <dbReference type="ChEBI" id="CHEBI:15378"/>
        <dbReference type="ChEBI" id="CHEBI:17839"/>
        <dbReference type="ChEBI" id="CHEBI:29985"/>
        <dbReference type="ChEBI" id="CHEBI:30616"/>
        <dbReference type="ChEBI" id="CHEBI:43474"/>
        <dbReference type="ChEBI" id="CHEBI:57451"/>
        <dbReference type="ChEBI" id="CHEBI:456216"/>
        <dbReference type="EC" id="6.3.2.12"/>
    </reaction>
</comment>